<organism evidence="2">
    <name type="scientific">Nymphaea colorata</name>
    <name type="common">pocket water lily</name>
    <dbReference type="NCBI Taxonomy" id="210225"/>
    <lineage>
        <taxon>Eukaryota</taxon>
        <taxon>Viridiplantae</taxon>
        <taxon>Streptophyta</taxon>
        <taxon>Embryophyta</taxon>
        <taxon>Tracheophyta</taxon>
        <taxon>Spermatophyta</taxon>
        <taxon>Magnoliopsida</taxon>
        <taxon>Nymphaeales</taxon>
        <taxon>Nymphaeaceae</taxon>
        <taxon>Nymphaea</taxon>
    </lineage>
</organism>
<dbReference type="CDD" id="cd22933">
    <property type="entry name" value="HFD_HFI1"/>
    <property type="match status" value="1"/>
</dbReference>
<feature type="region of interest" description="Disordered" evidence="1">
    <location>
        <begin position="127"/>
        <end position="164"/>
    </location>
</feature>
<sequence>MSPSRQTPRVDVIEIKAQLLDKIGRKRSDRYFHHLTGLLSSRLSKKEFDKLCIAAIGRENIALHNKLISSIFKNASLADLPPPLSKEATSEGSQSVGVGGPCQRNHLFHDPGRPWCSRKVRTKSLRDCKVRDRPSPLGPNGKTNNSAQHNSNSYDEPTVRAPDNGGMNSCDLHRPVEQNMAEMVSIDSRTFVEVVTVEEGEEVEQEETVSSRSPLRAPLGVPFCPMSIGSARSDLTGDVSGSFRENTELPDAESLRKRMELMANSRGLHGVTMDAANLLNNGLDVFMKRMIEACLVIPRARTRHYQQAMPHDEKQFQQVPSVNHFAGMNGFYESDLRLLRGRSPAVYRETTQQSFMASMLDFRVAMEMKPHLLGEDWPIQLEKILLHSLSE</sequence>
<dbReference type="PANTHER" id="PTHR21277">
    <property type="entry name" value="TRANSCRIPTIONAL ADAPTER 1"/>
    <property type="match status" value="1"/>
</dbReference>
<dbReference type="Pfam" id="PF12767">
    <property type="entry name" value="SAGA-Tad1"/>
    <property type="match status" value="1"/>
</dbReference>
<name>A0A5K1GIL2_9MAGN</name>
<reference evidence="2" key="1">
    <citation type="submission" date="2019-09" db="EMBL/GenBank/DDBJ databases">
        <authorList>
            <person name="Zhang L."/>
        </authorList>
    </citation>
    <scope>NUCLEOTIDE SEQUENCE</scope>
</reference>
<dbReference type="EMBL" id="LR721787">
    <property type="protein sequence ID" value="VVW76967.1"/>
    <property type="molecule type" value="Genomic_DNA"/>
</dbReference>
<dbReference type="OrthoDB" id="10264870at2759"/>
<feature type="region of interest" description="Disordered" evidence="1">
    <location>
        <begin position="83"/>
        <end position="105"/>
    </location>
</feature>
<dbReference type="AlphaFoldDB" id="A0A5K1GIL2"/>
<feature type="compositionally biased region" description="Polar residues" evidence="1">
    <location>
        <begin position="141"/>
        <end position="155"/>
    </location>
</feature>
<gene>
    <name evidence="2" type="ORF">NYM_LOCUS27300</name>
</gene>
<evidence type="ECO:0000256" key="1">
    <source>
        <dbReference type="SAM" id="MobiDB-lite"/>
    </source>
</evidence>
<dbReference type="GO" id="GO:0000124">
    <property type="term" value="C:SAGA complex"/>
    <property type="evidence" value="ECO:0007669"/>
    <property type="project" value="TreeGrafter"/>
</dbReference>
<proteinExistence type="predicted"/>
<dbReference type="GO" id="GO:0006357">
    <property type="term" value="P:regulation of transcription by RNA polymerase II"/>
    <property type="evidence" value="ECO:0007669"/>
    <property type="project" value="TreeGrafter"/>
</dbReference>
<dbReference type="OMA" id="NNTTCED"/>
<feature type="non-terminal residue" evidence="2">
    <location>
        <position position="1"/>
    </location>
</feature>
<accession>A0A5K1GIL2</accession>
<evidence type="ECO:0008006" key="3">
    <source>
        <dbReference type="Google" id="ProtNLM"/>
    </source>
</evidence>
<dbReference type="InterPro" id="IPR024738">
    <property type="entry name" value="Hfi1/Tada1"/>
</dbReference>
<dbReference type="PANTHER" id="PTHR21277:SF44">
    <property type="entry name" value="TRANSCRIPTIONAL REGULATOR OF RNA POLII, SAGA, SUBUNIT"/>
    <property type="match status" value="1"/>
</dbReference>
<evidence type="ECO:0000313" key="2">
    <source>
        <dbReference type="EMBL" id="VVW76967.1"/>
    </source>
</evidence>
<protein>
    <recommendedName>
        <fullName evidence="3">Transcriptional regulator of RNA polII, SAGA, subunit</fullName>
    </recommendedName>
</protein>
<dbReference type="GO" id="GO:0003713">
    <property type="term" value="F:transcription coactivator activity"/>
    <property type="evidence" value="ECO:0007669"/>
    <property type="project" value="TreeGrafter"/>
</dbReference>